<sequence>MADEETSKLHKDRNKILMQHAEQSFTEALDEINASLASEKNHSKKLALLSAKSWVLRNKLYVALHDPYIYTLNEIENTDVFDDIDDEDQTAIDNLFDDEAPEKMVAITILKTTTVNGKKLVKDTILEVTEENAKKLVDDGKAKISEAEEPEKG</sequence>
<reference evidence="1" key="1">
    <citation type="journal article" date="2010" name="ISME J.">
        <title>Metagenome of the Mediterranean deep chlorophyll maximum studied by direct and fosmid library 454 pyrosequencing.</title>
        <authorList>
            <person name="Ghai R."/>
            <person name="Martin-Cuadrado A.B."/>
            <person name="Molto A.G."/>
            <person name="Heredia I.G."/>
            <person name="Cabrera R."/>
            <person name="Martin J."/>
            <person name="Verdu M."/>
            <person name="Deschamps P."/>
            <person name="Moreira D."/>
            <person name="Lopez-Garcia P."/>
            <person name="Mira A."/>
            <person name="Rodriguez-Valera F."/>
        </authorList>
    </citation>
    <scope>NUCLEOTIDE SEQUENCE</scope>
</reference>
<organism evidence="1">
    <name type="scientific">uncultured marine bacterium MedDCM-OCT-S09-C247</name>
    <dbReference type="NCBI Taxonomy" id="743078"/>
    <lineage>
        <taxon>Bacteria</taxon>
        <taxon>environmental samples</taxon>
    </lineage>
</organism>
<evidence type="ECO:0000313" key="1">
    <source>
        <dbReference type="EMBL" id="ADD93969.1"/>
    </source>
</evidence>
<dbReference type="EMBL" id="GU943007">
    <property type="protein sequence ID" value="ADD93969.1"/>
    <property type="molecule type" value="Genomic_DNA"/>
</dbReference>
<accession>D6PE18</accession>
<proteinExistence type="predicted"/>
<dbReference type="AlphaFoldDB" id="D6PE18"/>
<protein>
    <submittedName>
        <fullName evidence="1">Uncharacterized protein</fullName>
    </submittedName>
</protein>
<name>D6PE18_9BACT</name>